<dbReference type="EMBL" id="CP001968">
    <property type="protein sequence ID" value="ADD67961.1"/>
    <property type="molecule type" value="Genomic_DNA"/>
</dbReference>
<feature type="domain" description="PilZ" evidence="1">
    <location>
        <begin position="7"/>
        <end position="113"/>
    </location>
</feature>
<name>D4H7G2_DENA2</name>
<keyword evidence="3" id="KW-1185">Reference proteome</keyword>
<dbReference type="Proteomes" id="UP000002012">
    <property type="component" value="Chromosome"/>
</dbReference>
<evidence type="ECO:0000259" key="1">
    <source>
        <dbReference type="Pfam" id="PF07238"/>
    </source>
</evidence>
<dbReference type="eggNOG" id="ENOG5032NJE">
    <property type="taxonomic scope" value="Bacteria"/>
</dbReference>
<protein>
    <submittedName>
        <fullName evidence="2">Type IV pilus assembly PilZ</fullName>
    </submittedName>
</protein>
<proteinExistence type="predicted"/>
<dbReference type="InterPro" id="IPR009875">
    <property type="entry name" value="PilZ_domain"/>
</dbReference>
<sequence length="123" mass="14699">MPVQLEERRQFKRYSAVPIKIYLKRDGEFRFTEMLDISLGGLQVRTNIDFNIYENYECQVEIPLKDGKDIIYAKAMVWRIEPDESNMKLGKRFVAFRFIEIHEYDKVVIAEFLSSFDEDVPYT</sequence>
<evidence type="ECO:0000313" key="2">
    <source>
        <dbReference type="EMBL" id="ADD67961.1"/>
    </source>
</evidence>
<dbReference type="Gene3D" id="2.40.10.220">
    <property type="entry name" value="predicted glycosyltransferase like domains"/>
    <property type="match status" value="1"/>
</dbReference>
<dbReference type="AlphaFoldDB" id="D4H7G2"/>
<dbReference type="PaxDb" id="522772-Dacet_1189"/>
<evidence type="ECO:0000313" key="3">
    <source>
        <dbReference type="Proteomes" id="UP000002012"/>
    </source>
</evidence>
<gene>
    <name evidence="2" type="ordered locus">Dacet_1189</name>
</gene>
<dbReference type="RefSeq" id="WP_013010483.1">
    <property type="nucleotide sequence ID" value="NC_013943.1"/>
</dbReference>
<dbReference type="SUPFAM" id="SSF141371">
    <property type="entry name" value="PilZ domain-like"/>
    <property type="match status" value="1"/>
</dbReference>
<dbReference type="HOGENOM" id="CLU_2011534_0_0_0"/>
<accession>D4H7G2</accession>
<organism evidence="2 3">
    <name type="scientific">Denitrovibrio acetiphilus (strain DSM 12809 / NBRC 114555 / N2460)</name>
    <dbReference type="NCBI Taxonomy" id="522772"/>
    <lineage>
        <taxon>Bacteria</taxon>
        <taxon>Pseudomonadati</taxon>
        <taxon>Deferribacterota</taxon>
        <taxon>Deferribacteres</taxon>
        <taxon>Deferribacterales</taxon>
        <taxon>Geovibrionaceae</taxon>
        <taxon>Denitrovibrio</taxon>
    </lineage>
</organism>
<dbReference type="InParanoid" id="D4H7G2"/>
<reference evidence="2 3" key="1">
    <citation type="journal article" date="2010" name="Stand. Genomic Sci.">
        <title>Complete genome sequence of Denitrovibrio acetiphilus type strain (N2460).</title>
        <authorList>
            <person name="Kiss H."/>
            <person name="Lang E."/>
            <person name="Lapidus A."/>
            <person name="Copeland A."/>
            <person name="Nolan M."/>
            <person name="Glavina Del Rio T."/>
            <person name="Chen F."/>
            <person name="Lucas S."/>
            <person name="Tice H."/>
            <person name="Cheng J.F."/>
            <person name="Han C."/>
            <person name="Goodwin L."/>
            <person name="Pitluck S."/>
            <person name="Liolios K."/>
            <person name="Pati A."/>
            <person name="Ivanova N."/>
            <person name="Mavromatis K."/>
            <person name="Chen A."/>
            <person name="Palaniappan K."/>
            <person name="Land M."/>
            <person name="Hauser L."/>
            <person name="Chang Y.J."/>
            <person name="Jeffries C.D."/>
            <person name="Detter J.C."/>
            <person name="Brettin T."/>
            <person name="Spring S."/>
            <person name="Rohde M."/>
            <person name="Goker M."/>
            <person name="Woyke T."/>
            <person name="Bristow J."/>
            <person name="Eisen J.A."/>
            <person name="Markowitz V."/>
            <person name="Hugenholtz P."/>
            <person name="Kyrpides N.C."/>
            <person name="Klenk H.P."/>
        </authorList>
    </citation>
    <scope>NUCLEOTIDE SEQUENCE [LARGE SCALE GENOMIC DNA]</scope>
    <source>
        <strain evidence="3">DSM 12809 / NBRC 114555 / N2460</strain>
    </source>
</reference>
<dbReference type="STRING" id="522772.Dacet_1189"/>
<dbReference type="Pfam" id="PF07238">
    <property type="entry name" value="PilZ"/>
    <property type="match status" value="1"/>
</dbReference>
<dbReference type="GO" id="GO:0035438">
    <property type="term" value="F:cyclic-di-GMP binding"/>
    <property type="evidence" value="ECO:0007669"/>
    <property type="project" value="InterPro"/>
</dbReference>
<dbReference type="KEGG" id="dap:Dacet_1189"/>